<reference evidence="2 3" key="1">
    <citation type="submission" date="2017-06" db="EMBL/GenBank/DDBJ databases">
        <title>Description of Rhodopirellula bahusiensis sp. nov.</title>
        <authorList>
            <person name="Kizina J."/>
            <person name="Harder J."/>
        </authorList>
    </citation>
    <scope>NUCLEOTIDE SEQUENCE [LARGE SCALE GENOMIC DNA]</scope>
    <source>
        <strain evidence="2 3">SWK21</strain>
    </source>
</reference>
<dbReference type="Pfam" id="PF04972">
    <property type="entry name" value="BON"/>
    <property type="match status" value="1"/>
</dbReference>
<keyword evidence="3" id="KW-1185">Reference proteome</keyword>
<organism evidence="2 3">
    <name type="scientific">Rhodopirellula bahusiensis</name>
    <dbReference type="NCBI Taxonomy" id="2014065"/>
    <lineage>
        <taxon>Bacteria</taxon>
        <taxon>Pseudomonadati</taxon>
        <taxon>Planctomycetota</taxon>
        <taxon>Planctomycetia</taxon>
        <taxon>Pirellulales</taxon>
        <taxon>Pirellulaceae</taxon>
        <taxon>Rhodopirellula</taxon>
    </lineage>
</organism>
<evidence type="ECO:0000259" key="1">
    <source>
        <dbReference type="PROSITE" id="PS50914"/>
    </source>
</evidence>
<dbReference type="Gene3D" id="3.30.1340.30">
    <property type="match status" value="1"/>
</dbReference>
<comment type="caution">
    <text evidence="2">The sequence shown here is derived from an EMBL/GenBank/DDBJ whole genome shotgun (WGS) entry which is preliminary data.</text>
</comment>
<dbReference type="InterPro" id="IPR007055">
    <property type="entry name" value="BON_dom"/>
</dbReference>
<feature type="domain" description="BON" evidence="1">
    <location>
        <begin position="1"/>
        <end position="67"/>
    </location>
</feature>
<dbReference type="Proteomes" id="UP000225740">
    <property type="component" value="Unassembled WGS sequence"/>
</dbReference>
<dbReference type="OrthoDB" id="278703at2"/>
<evidence type="ECO:0000313" key="2">
    <source>
        <dbReference type="EMBL" id="PHQ35082.1"/>
    </source>
</evidence>
<accession>A0A2G1W7R4</accession>
<proteinExistence type="predicted"/>
<dbReference type="GeneID" id="90608807"/>
<protein>
    <submittedName>
        <fullName evidence="2">Transport-associated domain protein</fullName>
    </submittedName>
</protein>
<dbReference type="PROSITE" id="PS50914">
    <property type="entry name" value="BON"/>
    <property type="match status" value="1"/>
</dbReference>
<dbReference type="RefSeq" id="WP_099260840.1">
    <property type="nucleotide sequence ID" value="NZ_NIZW01000008.1"/>
</dbReference>
<dbReference type="EMBL" id="NIZW01000008">
    <property type="protein sequence ID" value="PHQ35082.1"/>
    <property type="molecule type" value="Genomic_DNA"/>
</dbReference>
<gene>
    <name evidence="2" type="ORF">CEE69_11700</name>
</gene>
<sequence>MKEQLHQKVERIVHRFGFANVRVSNGKAGQITLSGNVGDINDRALLVAVARTTPGVRDVRSEITVTK</sequence>
<evidence type="ECO:0000313" key="3">
    <source>
        <dbReference type="Proteomes" id="UP000225740"/>
    </source>
</evidence>
<name>A0A2G1W7R4_9BACT</name>
<dbReference type="AlphaFoldDB" id="A0A2G1W7R4"/>